<evidence type="ECO:0000313" key="1">
    <source>
        <dbReference type="EMBL" id="KAF9756186.1"/>
    </source>
</evidence>
<dbReference type="EMBL" id="SBJO01000765">
    <property type="protein sequence ID" value="KAF9756186.1"/>
    <property type="molecule type" value="Genomic_DNA"/>
</dbReference>
<keyword evidence="2" id="KW-1185">Reference proteome</keyword>
<comment type="caution">
    <text evidence="1">The sequence shown here is derived from an EMBL/GenBank/DDBJ whole genome shotgun (WGS) entry which is preliminary data.</text>
</comment>
<proteinExistence type="predicted"/>
<reference evidence="1 2" key="1">
    <citation type="journal article" date="2020" name="Genome Biol. Evol.">
        <title>Comparative genomics of strictly vertically transmitted, feminizing microsporidia endosymbionts of amphipod crustaceans.</title>
        <authorList>
            <person name="Cormier A."/>
            <person name="Chebbi M.A."/>
            <person name="Giraud I."/>
            <person name="Wattier R."/>
            <person name="Teixeira M."/>
            <person name="Gilbert C."/>
            <person name="Rigaud T."/>
            <person name="Cordaux R."/>
        </authorList>
    </citation>
    <scope>NUCLEOTIDE SEQUENCE [LARGE SCALE GENOMIC DNA]</scope>
    <source>
        <strain evidence="1 2">Ou3-Ou53</strain>
    </source>
</reference>
<dbReference type="AlphaFoldDB" id="A0A9P6KXD0"/>
<dbReference type="OrthoDB" id="2195876at2759"/>
<gene>
    <name evidence="1" type="ORF">NGRA_3280</name>
</gene>
<protein>
    <submittedName>
        <fullName evidence="1">Uncharacterized protein</fullName>
    </submittedName>
</protein>
<accession>A0A9P6KXD0</accession>
<name>A0A9P6KXD0_9MICR</name>
<dbReference type="Proteomes" id="UP000740883">
    <property type="component" value="Unassembled WGS sequence"/>
</dbReference>
<sequence>MSQVEEDRKTLREYKINKNENNISYIGTFLKYKTNESTVIKKKISSLSTINILFSVHEGFKKINKDFYKKLDSIKKVLIVREDLTSSLIELIERIDVVYDDLYTWYPGLKYSDPWSFFIELVPNIIYDYKNYYTRSLLVGEKPKEKILDVLRNRMSKSLIDFDIINKDMFIFNMKDNSEVKRSKKLVKNIVSENYWTEDDKNIENGTLDLIGVSTRCIKYNKDIVLEINNNLTIIELEINSKLFRLSLVEFNDLLNNIERSKQSLINLKIIVSEWNVVC</sequence>
<evidence type="ECO:0000313" key="2">
    <source>
        <dbReference type="Proteomes" id="UP000740883"/>
    </source>
</evidence>
<organism evidence="1 2">
    <name type="scientific">Nosema granulosis</name>
    <dbReference type="NCBI Taxonomy" id="83296"/>
    <lineage>
        <taxon>Eukaryota</taxon>
        <taxon>Fungi</taxon>
        <taxon>Fungi incertae sedis</taxon>
        <taxon>Microsporidia</taxon>
        <taxon>Nosematidae</taxon>
        <taxon>Nosema</taxon>
    </lineage>
</organism>